<evidence type="ECO:0000313" key="3">
    <source>
        <dbReference type="Proteomes" id="UP001151760"/>
    </source>
</evidence>
<feature type="compositionally biased region" description="Acidic residues" evidence="1">
    <location>
        <begin position="194"/>
        <end position="229"/>
    </location>
</feature>
<dbReference type="EMBL" id="BQNB010009891">
    <property type="protein sequence ID" value="GJS69835.1"/>
    <property type="molecule type" value="Genomic_DNA"/>
</dbReference>
<accession>A0ABQ4XYG3</accession>
<reference evidence="2" key="2">
    <citation type="submission" date="2022-01" db="EMBL/GenBank/DDBJ databases">
        <authorList>
            <person name="Yamashiro T."/>
            <person name="Shiraishi A."/>
            <person name="Satake H."/>
            <person name="Nakayama K."/>
        </authorList>
    </citation>
    <scope>NUCLEOTIDE SEQUENCE</scope>
</reference>
<sequence>MRNRLSMHTAQDDCVLSTMRFVSKSEDCQVYGALLPEVTTNQKIQNFSAYKTYLAYATGAATPKKARKFKKPTTPSKKRTLFTVEEEEPEPTKKVVPPTKPSRKQSTRVQIQDTPSVSVSKNKTPAKAKRSKGIDFEGSDFESEVPDEPKGKSIDTSKGTSLKPGVPDVSKADSSESEYESWRDSGDEANVKGDDEDVQDSDDEPQQADDERSDYENQETNDDEEESDDEFVHTPPNYVPTDDETNDESNVVDEEEYDRIDKELYRDVNVRLTDAEQDDEDEEDADMTNVAHVQVEQTQEQTMGVQEESGPEMASVQGQFMSTETEVVSMLDINVQHEVPRTSPLLTIPISVIPEHTVFNPSDTKEVKELKNVDHSLTLLSKIKSEVPNAVKEYLGTSLDDAIYKVLKKHDDDNIKEFSVPAEIVERLTQQYLPQSSTKKSTEDIQKIKMEHASKQQVPKFSITSSDSAALEEFDQKTTLFNTMTKPKSFNKSPKHRALYHALMESVLEDEDAMDKGVANKLKKRKPNNADQDEGPTAGSD</sequence>
<feature type="compositionally biased region" description="Basic and acidic residues" evidence="1">
    <location>
        <begin position="170"/>
        <end position="193"/>
    </location>
</feature>
<dbReference type="Proteomes" id="UP001151760">
    <property type="component" value="Unassembled WGS sequence"/>
</dbReference>
<protein>
    <submittedName>
        <fullName evidence="2">Uncharacterized protein</fullName>
    </submittedName>
</protein>
<gene>
    <name evidence="2" type="ORF">Tco_0702676</name>
</gene>
<feature type="compositionally biased region" description="Acidic residues" evidence="1">
    <location>
        <begin position="241"/>
        <end position="258"/>
    </location>
</feature>
<comment type="caution">
    <text evidence="2">The sequence shown here is derived from an EMBL/GenBank/DDBJ whole genome shotgun (WGS) entry which is preliminary data.</text>
</comment>
<organism evidence="2 3">
    <name type="scientific">Tanacetum coccineum</name>
    <dbReference type="NCBI Taxonomy" id="301880"/>
    <lineage>
        <taxon>Eukaryota</taxon>
        <taxon>Viridiplantae</taxon>
        <taxon>Streptophyta</taxon>
        <taxon>Embryophyta</taxon>
        <taxon>Tracheophyta</taxon>
        <taxon>Spermatophyta</taxon>
        <taxon>Magnoliopsida</taxon>
        <taxon>eudicotyledons</taxon>
        <taxon>Gunneridae</taxon>
        <taxon>Pentapetalae</taxon>
        <taxon>asterids</taxon>
        <taxon>campanulids</taxon>
        <taxon>Asterales</taxon>
        <taxon>Asteraceae</taxon>
        <taxon>Asteroideae</taxon>
        <taxon>Anthemideae</taxon>
        <taxon>Anthemidinae</taxon>
        <taxon>Tanacetum</taxon>
    </lineage>
</organism>
<feature type="region of interest" description="Disordered" evidence="1">
    <location>
        <begin position="518"/>
        <end position="541"/>
    </location>
</feature>
<keyword evidence="3" id="KW-1185">Reference proteome</keyword>
<feature type="compositionally biased region" description="Basic residues" evidence="1">
    <location>
        <begin position="64"/>
        <end position="80"/>
    </location>
</feature>
<evidence type="ECO:0000256" key="1">
    <source>
        <dbReference type="SAM" id="MobiDB-lite"/>
    </source>
</evidence>
<reference evidence="2" key="1">
    <citation type="journal article" date="2022" name="Int. J. Mol. Sci.">
        <title>Draft Genome of Tanacetum Coccineum: Genomic Comparison of Closely Related Tanacetum-Family Plants.</title>
        <authorList>
            <person name="Yamashiro T."/>
            <person name="Shiraishi A."/>
            <person name="Nakayama K."/>
            <person name="Satake H."/>
        </authorList>
    </citation>
    <scope>NUCLEOTIDE SEQUENCE</scope>
</reference>
<feature type="region of interest" description="Disordered" evidence="1">
    <location>
        <begin position="64"/>
        <end position="262"/>
    </location>
</feature>
<proteinExistence type="predicted"/>
<feature type="compositionally biased region" description="Acidic residues" evidence="1">
    <location>
        <begin position="137"/>
        <end position="146"/>
    </location>
</feature>
<evidence type="ECO:0000313" key="2">
    <source>
        <dbReference type="EMBL" id="GJS69835.1"/>
    </source>
</evidence>
<name>A0ABQ4XYG3_9ASTR</name>
<feature type="compositionally biased region" description="Polar residues" evidence="1">
    <location>
        <begin position="107"/>
        <end position="123"/>
    </location>
</feature>